<evidence type="ECO:0000313" key="4">
    <source>
        <dbReference type="EMBL" id="CEP25094.1"/>
    </source>
</evidence>
<dbReference type="InterPro" id="IPR036322">
    <property type="entry name" value="WD40_repeat_dom_sf"/>
</dbReference>
<dbReference type="Gene3D" id="2.130.10.10">
    <property type="entry name" value="YVTN repeat-like/Quinoprotein amine dehydrogenase"/>
    <property type="match status" value="1"/>
</dbReference>
<dbReference type="InterPro" id="IPR015943">
    <property type="entry name" value="WD40/YVTN_repeat-like_dom_sf"/>
</dbReference>
<dbReference type="CDD" id="cd14686">
    <property type="entry name" value="bZIP"/>
    <property type="match status" value="1"/>
</dbReference>
<dbReference type="PANTHER" id="PTHR15653:SF0">
    <property type="entry name" value="CONNECTOR OF KINASE TO AP-1, ISOFORM E"/>
    <property type="match status" value="1"/>
</dbReference>
<dbReference type="SUPFAM" id="SSF50978">
    <property type="entry name" value="WD40 repeat-like"/>
    <property type="match status" value="1"/>
</dbReference>
<name>A0A0H5CKS9_CYBJN</name>
<dbReference type="Pfam" id="PF08232">
    <property type="entry name" value="Striatin"/>
    <property type="match status" value="1"/>
</dbReference>
<dbReference type="EMBL" id="CDQK01000007">
    <property type="protein sequence ID" value="CEP25094.1"/>
    <property type="molecule type" value="Genomic_DNA"/>
</dbReference>
<feature type="region of interest" description="Disordered" evidence="2">
    <location>
        <begin position="158"/>
        <end position="219"/>
    </location>
</feature>
<feature type="compositionally biased region" description="Acidic residues" evidence="2">
    <location>
        <begin position="180"/>
        <end position="194"/>
    </location>
</feature>
<feature type="compositionally biased region" description="Polar residues" evidence="2">
    <location>
        <begin position="199"/>
        <end position="217"/>
    </location>
</feature>
<dbReference type="InterPro" id="IPR051488">
    <property type="entry name" value="WD_repeat_striatin"/>
</dbReference>
<dbReference type="PANTHER" id="PTHR15653">
    <property type="entry name" value="STRIATIN"/>
    <property type="match status" value="1"/>
</dbReference>
<accession>A0A0H5CKS9</accession>
<evidence type="ECO:0000259" key="3">
    <source>
        <dbReference type="Pfam" id="PF08232"/>
    </source>
</evidence>
<sequence>MDGHSNGTQGYTLPGVMHYLQTEWATNHRDRILMKSELEEMKCQVAKLTSENNSLRYINAKLQKQLDSLNCADSNGKASAREQDQLVSGLQDFELAPLIEARRHLEDKMREVVFLLKGTDSDLSSQLELERQRALLVVEDQHKHAAEVVDSDVKRVLTQSPAVPESPEYVPNGLTKDSGDIDTDNETVIAEEDADKTKPTPSKRSNSFTPSRPTTDYSKPRFTLKSHISQIRSLSSFANSLLTLASGGSIILWRFDEKVKKDSISPKEIKTYSSNCDDLEFINWISKDYFVVASHSKVFLWNINQDTPDHEITCSSRLTQLVANGDFVVLKMNKSVKILVLEHSSDITWLEFDDLNISAESIALRGSLLYVKIPGKNLEVYDISNKVKLLQTISISVDIDGIVQSLSIDDKLLALGTEKEVVVFDFTTNRILLQQSSKGVTQVFFTLSHIVIVDRDGSISIFSRDCHLLATMNHYDTLLKGVSIEQLSDDDKNFLHKATAVATTYGDDYVLTGGDDCMIHGFALNN</sequence>
<protein>
    <recommendedName>
        <fullName evidence="3">Striatin N-terminal domain-containing protein</fullName>
    </recommendedName>
</protein>
<gene>
    <name evidence="4" type="ORF">BN1211_6087</name>
</gene>
<evidence type="ECO:0000256" key="1">
    <source>
        <dbReference type="ARBA" id="ARBA00023054"/>
    </source>
</evidence>
<proteinExistence type="predicted"/>
<dbReference type="AlphaFoldDB" id="A0A0H5CKS9"/>
<reference evidence="5" key="1">
    <citation type="journal article" date="2015" name="J. Biotechnol.">
        <title>The structure of the Cyberlindnera jadinii genome and its relation to Candida utilis analyzed by the occurrence of single nucleotide polymorphisms.</title>
        <authorList>
            <person name="Rupp O."/>
            <person name="Brinkrolf K."/>
            <person name="Buerth C."/>
            <person name="Kunigo M."/>
            <person name="Schneider J."/>
            <person name="Jaenicke S."/>
            <person name="Goesmann A."/>
            <person name="Puehler A."/>
            <person name="Jaeger K.-E."/>
            <person name="Ernst J.F."/>
        </authorList>
    </citation>
    <scope>NUCLEOTIDE SEQUENCE [LARGE SCALE GENOMIC DNA]</scope>
    <source>
        <strain evidence="5">ATCC 18201 / CBS 1600 / BCRC 20928 / JCM 3617 / NBRC 0987 / NRRL Y-1542</strain>
    </source>
</reference>
<organism evidence="4 5">
    <name type="scientific">Cyberlindnera jadinii (strain ATCC 18201 / CBS 1600 / BCRC 20928 / JCM 3617 / NBRC 0987 / NRRL Y-1542)</name>
    <name type="common">Torula yeast</name>
    <name type="synonym">Candida utilis</name>
    <dbReference type="NCBI Taxonomy" id="983966"/>
    <lineage>
        <taxon>Eukaryota</taxon>
        <taxon>Fungi</taxon>
        <taxon>Dikarya</taxon>
        <taxon>Ascomycota</taxon>
        <taxon>Saccharomycotina</taxon>
        <taxon>Saccharomycetes</taxon>
        <taxon>Phaffomycetales</taxon>
        <taxon>Phaffomycetaceae</taxon>
        <taxon>Cyberlindnera</taxon>
    </lineage>
</organism>
<feature type="domain" description="Striatin N-terminal" evidence="3">
    <location>
        <begin position="12"/>
        <end position="72"/>
    </location>
</feature>
<evidence type="ECO:0000256" key="2">
    <source>
        <dbReference type="SAM" id="MobiDB-lite"/>
    </source>
</evidence>
<dbReference type="InterPro" id="IPR013258">
    <property type="entry name" value="Striatin_N"/>
</dbReference>
<keyword evidence="1" id="KW-0175">Coiled coil</keyword>
<dbReference type="Proteomes" id="UP000038830">
    <property type="component" value="Unassembled WGS sequence"/>
</dbReference>
<evidence type="ECO:0000313" key="5">
    <source>
        <dbReference type="Proteomes" id="UP000038830"/>
    </source>
</evidence>